<keyword evidence="15" id="KW-1185">Reference proteome</keyword>
<gene>
    <name evidence="14" type="ORF">CSOJ01_03896</name>
</gene>
<keyword evidence="9" id="KW-0539">Nucleus</keyword>
<evidence type="ECO:0000256" key="8">
    <source>
        <dbReference type="ARBA" id="ARBA00023163"/>
    </source>
</evidence>
<feature type="domain" description="C2H2-type" evidence="12">
    <location>
        <begin position="425"/>
        <end position="452"/>
    </location>
</feature>
<accession>A0A8H6JLA8</accession>
<dbReference type="SUPFAM" id="SSF57667">
    <property type="entry name" value="beta-beta-alpha zinc fingers"/>
    <property type="match status" value="2"/>
</dbReference>
<feature type="compositionally biased region" description="Acidic residues" evidence="11">
    <location>
        <begin position="83"/>
        <end position="103"/>
    </location>
</feature>
<keyword evidence="8" id="KW-0804">Transcription</keyword>
<feature type="region of interest" description="Disordered" evidence="11">
    <location>
        <begin position="396"/>
        <end position="424"/>
    </location>
</feature>
<feature type="domain" description="C2H2-type" evidence="12">
    <location>
        <begin position="489"/>
        <end position="516"/>
    </location>
</feature>
<evidence type="ECO:0000256" key="2">
    <source>
        <dbReference type="ARBA" id="ARBA00022723"/>
    </source>
</evidence>
<evidence type="ECO:0000256" key="5">
    <source>
        <dbReference type="ARBA" id="ARBA00022833"/>
    </source>
</evidence>
<keyword evidence="5" id="KW-0862">Zinc</keyword>
<dbReference type="SMART" id="SM00355">
    <property type="entry name" value="ZnF_C2H2"/>
    <property type="match status" value="3"/>
</dbReference>
<proteinExistence type="predicted"/>
<dbReference type="GO" id="GO:0005634">
    <property type="term" value="C:nucleus"/>
    <property type="evidence" value="ECO:0007669"/>
    <property type="project" value="UniProtKB-SubCell"/>
</dbReference>
<evidence type="ECO:0000256" key="4">
    <source>
        <dbReference type="ARBA" id="ARBA00022771"/>
    </source>
</evidence>
<dbReference type="EMBL" id="WIGN01000041">
    <property type="protein sequence ID" value="KAF6814673.1"/>
    <property type="molecule type" value="Genomic_DNA"/>
</dbReference>
<dbReference type="InterPro" id="IPR013087">
    <property type="entry name" value="Znf_C2H2_type"/>
</dbReference>
<dbReference type="PROSITE" id="PS50835">
    <property type="entry name" value="IG_LIKE"/>
    <property type="match status" value="1"/>
</dbReference>
<evidence type="ECO:0000259" key="12">
    <source>
        <dbReference type="PROSITE" id="PS50157"/>
    </source>
</evidence>
<feature type="region of interest" description="Disordered" evidence="11">
    <location>
        <begin position="443"/>
        <end position="464"/>
    </location>
</feature>
<comment type="subcellular location">
    <subcellularLocation>
        <location evidence="1">Nucleus</location>
    </subcellularLocation>
</comment>
<dbReference type="FunFam" id="3.30.160.60:FF:000322">
    <property type="entry name" value="GDNF-inducible zinc finger protein 1"/>
    <property type="match status" value="1"/>
</dbReference>
<name>A0A8H6JLA8_9PEZI</name>
<evidence type="ECO:0000256" key="3">
    <source>
        <dbReference type="ARBA" id="ARBA00022737"/>
    </source>
</evidence>
<dbReference type="PROSITE" id="PS50157">
    <property type="entry name" value="ZINC_FINGER_C2H2_2"/>
    <property type="match status" value="2"/>
</dbReference>
<evidence type="ECO:0000313" key="14">
    <source>
        <dbReference type="EMBL" id="KAF6814673.1"/>
    </source>
</evidence>
<sequence length="516" mass="56940">MRLSPWNCLEEVINTIFESICAYFAAGEPETRPTASEPVPVDTTSTNRCNSYEPAPESPEQEDSNKNPGPGGPAPDPRKPEGDDSEIDTSDVDLEPIEKDTEEPDKAFATPGAEEKCDCEEYGASVCPRVSRCSQECYEKKNLGSQRMFWGVADENVASSARLAGYNVIFWRPDNFASRVPWEMLAHVRELEEAIRAVDEGPSARICADQLFVLLQGDSEDGSWCSSNRLCTSWLLGTAPNQRWRPSTHTPLKNKTLTSIGEVVHTNTHAGGRRAREVRAHFTVACPADACIPRGVILLAGGPSDPFTAFIWFRNGEDNMPRSSQSYGQADGDYYYCYDGADDPGYHTQGGDAQYITDGGQTADHLIDPSLFSSAAGPSTTASFAYSDASPIYTTETASQGHSAQYDAQVETQETSQQSSDARPYACSQCNKRYRIPSDLARHAKTHDKSEPCPVCGEKKADKRDVERHMKSHHPTQMEKHGFEAGEVPDCSVCGKSFTRRDNFTRHWNKKHANHV</sequence>
<evidence type="ECO:0000256" key="6">
    <source>
        <dbReference type="ARBA" id="ARBA00023015"/>
    </source>
</evidence>
<dbReference type="PROSITE" id="PS00028">
    <property type="entry name" value="ZINC_FINGER_C2H2_1"/>
    <property type="match status" value="2"/>
</dbReference>
<dbReference type="Proteomes" id="UP000652219">
    <property type="component" value="Unassembled WGS sequence"/>
</dbReference>
<keyword evidence="7" id="KW-0238">DNA-binding</keyword>
<feature type="domain" description="Ig-like" evidence="13">
    <location>
        <begin position="246"/>
        <end position="337"/>
    </location>
</feature>
<feature type="compositionally biased region" description="Basic and acidic residues" evidence="11">
    <location>
        <begin position="447"/>
        <end position="464"/>
    </location>
</feature>
<feature type="region of interest" description="Disordered" evidence="11">
    <location>
        <begin position="29"/>
        <end position="114"/>
    </location>
</feature>
<dbReference type="GO" id="GO:0008270">
    <property type="term" value="F:zinc ion binding"/>
    <property type="evidence" value="ECO:0007669"/>
    <property type="project" value="UniProtKB-KW"/>
</dbReference>
<evidence type="ECO:0000256" key="7">
    <source>
        <dbReference type="ARBA" id="ARBA00023125"/>
    </source>
</evidence>
<dbReference type="AlphaFoldDB" id="A0A8H6JLA8"/>
<keyword evidence="3" id="KW-0677">Repeat</keyword>
<feature type="compositionally biased region" description="Low complexity" evidence="11">
    <location>
        <begin position="411"/>
        <end position="420"/>
    </location>
</feature>
<dbReference type="Pfam" id="PF00096">
    <property type="entry name" value="zf-C2H2"/>
    <property type="match status" value="2"/>
</dbReference>
<dbReference type="InterPro" id="IPR036236">
    <property type="entry name" value="Znf_C2H2_sf"/>
</dbReference>
<dbReference type="PANTHER" id="PTHR24406">
    <property type="entry name" value="TRANSCRIPTIONAL REPRESSOR CTCFL-RELATED"/>
    <property type="match status" value="1"/>
</dbReference>
<dbReference type="InterPro" id="IPR050888">
    <property type="entry name" value="ZnF_C2H2-type_TF"/>
</dbReference>
<keyword evidence="2" id="KW-0479">Metal-binding</keyword>
<evidence type="ECO:0000256" key="11">
    <source>
        <dbReference type="SAM" id="MobiDB-lite"/>
    </source>
</evidence>
<comment type="caution">
    <text evidence="14">The sequence shown here is derived from an EMBL/GenBank/DDBJ whole genome shotgun (WGS) entry which is preliminary data.</text>
</comment>
<evidence type="ECO:0000313" key="15">
    <source>
        <dbReference type="Proteomes" id="UP000652219"/>
    </source>
</evidence>
<keyword evidence="6" id="KW-0805">Transcription regulation</keyword>
<evidence type="ECO:0000256" key="1">
    <source>
        <dbReference type="ARBA" id="ARBA00004123"/>
    </source>
</evidence>
<dbReference type="InterPro" id="IPR007110">
    <property type="entry name" value="Ig-like_dom"/>
</dbReference>
<evidence type="ECO:0008006" key="16">
    <source>
        <dbReference type="Google" id="ProtNLM"/>
    </source>
</evidence>
<evidence type="ECO:0000259" key="13">
    <source>
        <dbReference type="PROSITE" id="PS50835"/>
    </source>
</evidence>
<dbReference type="GO" id="GO:0003677">
    <property type="term" value="F:DNA binding"/>
    <property type="evidence" value="ECO:0007669"/>
    <property type="project" value="UniProtKB-KW"/>
</dbReference>
<protein>
    <recommendedName>
        <fullName evidence="16">C2H2-type domain-containing protein</fullName>
    </recommendedName>
</protein>
<organism evidence="14 15">
    <name type="scientific">Colletotrichum sojae</name>
    <dbReference type="NCBI Taxonomy" id="2175907"/>
    <lineage>
        <taxon>Eukaryota</taxon>
        <taxon>Fungi</taxon>
        <taxon>Dikarya</taxon>
        <taxon>Ascomycota</taxon>
        <taxon>Pezizomycotina</taxon>
        <taxon>Sordariomycetes</taxon>
        <taxon>Hypocreomycetidae</taxon>
        <taxon>Glomerellales</taxon>
        <taxon>Glomerellaceae</taxon>
        <taxon>Colletotrichum</taxon>
        <taxon>Colletotrichum orchidearum species complex</taxon>
    </lineage>
</organism>
<evidence type="ECO:0000256" key="10">
    <source>
        <dbReference type="PROSITE-ProRule" id="PRU00042"/>
    </source>
</evidence>
<evidence type="ECO:0000256" key="9">
    <source>
        <dbReference type="ARBA" id="ARBA00023242"/>
    </source>
</evidence>
<dbReference type="Gene3D" id="3.30.160.60">
    <property type="entry name" value="Classic Zinc Finger"/>
    <property type="match status" value="2"/>
</dbReference>
<reference evidence="14 15" key="1">
    <citation type="journal article" date="2020" name="Phytopathology">
        <title>Genome Sequence Resources of Colletotrichum truncatum, C. plurivorum, C. musicola, and C. sojae: Four Species Pathogenic to Soybean (Glycine max).</title>
        <authorList>
            <person name="Rogerio F."/>
            <person name="Boufleur T.R."/>
            <person name="Ciampi-Guillardi M."/>
            <person name="Sukno S.A."/>
            <person name="Thon M.R."/>
            <person name="Massola Junior N.S."/>
            <person name="Baroncelli R."/>
        </authorList>
    </citation>
    <scope>NUCLEOTIDE SEQUENCE [LARGE SCALE GENOMIC DNA]</scope>
    <source>
        <strain evidence="14 15">LFN0009</strain>
    </source>
</reference>
<keyword evidence="4 10" id="KW-0863">Zinc-finger</keyword>